<comment type="caution">
    <text evidence="2">The sequence shown here is derived from an EMBL/GenBank/DDBJ whole genome shotgun (WGS) entry which is preliminary data.</text>
</comment>
<dbReference type="Gene3D" id="2.60.120.10">
    <property type="entry name" value="Jelly Rolls"/>
    <property type="match status" value="1"/>
</dbReference>
<dbReference type="RefSeq" id="WP_184153036.1">
    <property type="nucleotide sequence ID" value="NZ_JACHFM010000004.1"/>
</dbReference>
<gene>
    <name evidence="2" type="ORF">HNP73_003621</name>
</gene>
<evidence type="ECO:0000313" key="2">
    <source>
        <dbReference type="EMBL" id="MBB5223667.1"/>
    </source>
</evidence>
<dbReference type="InterPro" id="IPR011051">
    <property type="entry name" value="RmlC_Cupin_sf"/>
</dbReference>
<evidence type="ECO:0000259" key="1">
    <source>
        <dbReference type="Pfam" id="PF07883"/>
    </source>
</evidence>
<dbReference type="EMBL" id="JACHFM010000004">
    <property type="protein sequence ID" value="MBB5223667.1"/>
    <property type="molecule type" value="Genomic_DNA"/>
</dbReference>
<reference evidence="2 3" key="1">
    <citation type="submission" date="2020-08" db="EMBL/GenBank/DDBJ databases">
        <title>Genomic Encyclopedia of Type Strains, Phase IV (KMG-IV): sequencing the most valuable type-strain genomes for metagenomic binning, comparative biology and taxonomic classification.</title>
        <authorList>
            <person name="Goeker M."/>
        </authorList>
    </citation>
    <scope>NUCLEOTIDE SEQUENCE [LARGE SCALE GENOMIC DNA]</scope>
    <source>
        <strain evidence="2 3">DSM 101730</strain>
    </source>
</reference>
<dbReference type="InterPro" id="IPR014710">
    <property type="entry name" value="RmlC-like_jellyroll"/>
</dbReference>
<dbReference type="CDD" id="cd20299">
    <property type="entry name" value="cupin_YP766765-like"/>
    <property type="match status" value="1"/>
</dbReference>
<dbReference type="Pfam" id="PF07883">
    <property type="entry name" value="Cupin_2"/>
    <property type="match status" value="1"/>
</dbReference>
<dbReference type="Proteomes" id="UP000549457">
    <property type="component" value="Unassembled WGS sequence"/>
</dbReference>
<protein>
    <submittedName>
        <fullName evidence="2">Glyoxylate utilization-related uncharacterized protein</fullName>
    </submittedName>
</protein>
<keyword evidence="3" id="KW-1185">Reference proteome</keyword>
<evidence type="ECO:0000313" key="3">
    <source>
        <dbReference type="Proteomes" id="UP000549457"/>
    </source>
</evidence>
<accession>A0A840SNT8</accession>
<dbReference type="SUPFAM" id="SSF51182">
    <property type="entry name" value="RmlC-like cupins"/>
    <property type="match status" value="1"/>
</dbReference>
<feature type="domain" description="Cupin type-2" evidence="1">
    <location>
        <begin position="40"/>
        <end position="106"/>
    </location>
</feature>
<sequence length="111" mass="11760">MHVTRAAEAPEYMAPGHSQMTMLRLQGKEAGPADTMWLALSTIEPGGGIALSASGAEKFYVVVEGEIEISNGAETHHLGRYDSCRVAPDEPRMITNPGPAVARLLLAMAQG</sequence>
<dbReference type="InterPro" id="IPR013096">
    <property type="entry name" value="Cupin_2"/>
</dbReference>
<proteinExistence type="predicted"/>
<name>A0A840SNT8_9RHOB</name>
<dbReference type="AlphaFoldDB" id="A0A840SNT8"/>
<organism evidence="2 3">
    <name type="scientific">Amaricoccus macauensis</name>
    <dbReference type="NCBI Taxonomy" id="57001"/>
    <lineage>
        <taxon>Bacteria</taxon>
        <taxon>Pseudomonadati</taxon>
        <taxon>Pseudomonadota</taxon>
        <taxon>Alphaproteobacteria</taxon>
        <taxon>Rhodobacterales</taxon>
        <taxon>Paracoccaceae</taxon>
        <taxon>Amaricoccus</taxon>
    </lineage>
</organism>